<dbReference type="PANTHER" id="PTHR31286:SF168">
    <property type="entry name" value="DUF4283 DOMAIN-CONTAINING PROTEIN"/>
    <property type="match status" value="1"/>
</dbReference>
<dbReference type="InterPro" id="IPR025558">
    <property type="entry name" value="DUF4283"/>
</dbReference>
<keyword evidence="5" id="KW-1185">Reference proteome</keyword>
<protein>
    <recommendedName>
        <fullName evidence="3">DUF4283 domain-containing protein</fullName>
    </recommendedName>
</protein>
<dbReference type="OrthoDB" id="1304801at2759"/>
<dbReference type="Pfam" id="PF14111">
    <property type="entry name" value="DUF4283"/>
    <property type="match status" value="1"/>
</dbReference>
<gene>
    <name evidence="4" type="ORF">CCAM_LOCUS33318</name>
</gene>
<evidence type="ECO:0000259" key="3">
    <source>
        <dbReference type="Pfam" id="PF14111"/>
    </source>
</evidence>
<dbReference type="EMBL" id="OOIL02004369">
    <property type="protein sequence ID" value="VFQ91542.1"/>
    <property type="molecule type" value="Genomic_DNA"/>
</dbReference>
<evidence type="ECO:0000313" key="4">
    <source>
        <dbReference type="EMBL" id="VFQ91542.1"/>
    </source>
</evidence>
<dbReference type="AlphaFoldDB" id="A0A484MRL0"/>
<dbReference type="Proteomes" id="UP000595140">
    <property type="component" value="Unassembled WGS sequence"/>
</dbReference>
<evidence type="ECO:0000313" key="5">
    <source>
        <dbReference type="Proteomes" id="UP000595140"/>
    </source>
</evidence>
<evidence type="ECO:0000256" key="2">
    <source>
        <dbReference type="SAM" id="MobiDB-lite"/>
    </source>
</evidence>
<accession>A0A484MRL0</accession>
<reference evidence="4 5" key="1">
    <citation type="submission" date="2018-04" db="EMBL/GenBank/DDBJ databases">
        <authorList>
            <person name="Vogel A."/>
        </authorList>
    </citation>
    <scope>NUCLEOTIDE SEQUENCE [LARGE SCALE GENOMIC DNA]</scope>
</reference>
<name>A0A484MRL0_9ASTE</name>
<proteinExistence type="predicted"/>
<feature type="region of interest" description="Disordered" evidence="2">
    <location>
        <begin position="1"/>
        <end position="76"/>
    </location>
</feature>
<feature type="domain" description="DUF4283" evidence="3">
    <location>
        <begin position="150"/>
        <end position="207"/>
    </location>
</feature>
<sequence length="676" mass="77049">MGKKSRKEPTPPTPPKKKLPEFKVDDEVTASTVDSENSFDDNESVNDIIDCENAIAKDGEDDTSSDNKSVTRSIDEEAVEKDLKDKLLEHNQETPKVFEKMPEPPRKKTFANLLKNNRGEKQGMQLFKVDLPDTEEVFIPKEAILPVEDIWGCCLVGCFAGKFPGLKAIQKMVNTWGVPCEILPHKRGWIVFNFWTDEHRQAVMTKPVEELTINRKKLMFKIPEKDFMWNCKSFATMPVWVKFLDVPMGFWNPLGLSFLASKLGTPLYSDGVTYTSASRFYTSMEPNADGDYRKVNYCRVMINMDLSVKPPLCVKVAYDEGSFTQKVEYEDMLEYCYHCEVFGHNPFDCKALHEIHRRQFLEKERLEELARLEALKEAKIAEAKAKDENKGKKVVEDEILQKSKDVDEPLPSFAVKDPNDGDTLVGTGVGTLTNIPAKESPLKSLQTLGIREWISLLLILKAVAGLEGISTMETTRGVPAEVEGGPLGLTADEGDKWAKLDRVLVNHDWEAINWECWAEFGDMQVESDHCLVILNIINSTTKGTRPFKFFNMWLNHQSFDGLLQNNWSIWVEGTRQFRLCKKLKMLKQPLKQLNKQEFGHILQRAKECTDHQMSRHPPLRSIFVTSLHHQHSWRAIAVPFVGGRRAGPRVETLGPLSLFRFVSSLSLLLIFEIESH</sequence>
<keyword evidence="1" id="KW-0175">Coiled coil</keyword>
<dbReference type="InterPro" id="IPR040256">
    <property type="entry name" value="At4g02000-like"/>
</dbReference>
<feature type="coiled-coil region" evidence="1">
    <location>
        <begin position="358"/>
        <end position="389"/>
    </location>
</feature>
<organism evidence="4 5">
    <name type="scientific">Cuscuta campestris</name>
    <dbReference type="NCBI Taxonomy" id="132261"/>
    <lineage>
        <taxon>Eukaryota</taxon>
        <taxon>Viridiplantae</taxon>
        <taxon>Streptophyta</taxon>
        <taxon>Embryophyta</taxon>
        <taxon>Tracheophyta</taxon>
        <taxon>Spermatophyta</taxon>
        <taxon>Magnoliopsida</taxon>
        <taxon>eudicotyledons</taxon>
        <taxon>Gunneridae</taxon>
        <taxon>Pentapetalae</taxon>
        <taxon>asterids</taxon>
        <taxon>lamiids</taxon>
        <taxon>Solanales</taxon>
        <taxon>Convolvulaceae</taxon>
        <taxon>Cuscuteae</taxon>
        <taxon>Cuscuta</taxon>
        <taxon>Cuscuta subgen. Grammica</taxon>
        <taxon>Cuscuta sect. Cleistogrammica</taxon>
    </lineage>
</organism>
<evidence type="ECO:0000256" key="1">
    <source>
        <dbReference type="SAM" id="Coils"/>
    </source>
</evidence>
<dbReference type="PANTHER" id="PTHR31286">
    <property type="entry name" value="GLYCINE-RICH CELL WALL STRUCTURAL PROTEIN 1.8-LIKE"/>
    <property type="match status" value="1"/>
</dbReference>